<reference evidence="5 6" key="1">
    <citation type="submission" date="2018-08" db="EMBL/GenBank/DDBJ databases">
        <title>Genomic Encyclopedia of Type Strains, Phase III (KMG-III): the genomes of soil and plant-associated and newly described type strains.</title>
        <authorList>
            <person name="Whitman W."/>
        </authorList>
    </citation>
    <scope>NUCLEOTIDE SEQUENCE [LARGE SCALE GENOMIC DNA]</scope>
    <source>
        <strain evidence="5 6">CGMCC 1.10966</strain>
    </source>
</reference>
<dbReference type="EMBL" id="QTTN01000027">
    <property type="protein sequence ID" value="REE77691.1"/>
    <property type="molecule type" value="Genomic_DNA"/>
</dbReference>
<gene>
    <name evidence="5" type="ORF">A8990_12711</name>
</gene>
<evidence type="ECO:0000259" key="2">
    <source>
        <dbReference type="Pfam" id="PF01408"/>
    </source>
</evidence>
<dbReference type="InterPro" id="IPR036291">
    <property type="entry name" value="NAD(P)-bd_dom_sf"/>
</dbReference>
<keyword evidence="6" id="KW-1185">Reference proteome</keyword>
<protein>
    <submittedName>
        <fullName evidence="5">Putative dehydrogenase</fullName>
    </submittedName>
</protein>
<feature type="domain" description="GFO/IDH/MocA-like oxidoreductase" evidence="4">
    <location>
        <begin position="362"/>
        <end position="464"/>
    </location>
</feature>
<dbReference type="Gene3D" id="3.30.360.10">
    <property type="entry name" value="Dihydrodipicolinate Reductase, domain 2"/>
    <property type="match status" value="1"/>
</dbReference>
<dbReference type="Pfam" id="PF06283">
    <property type="entry name" value="ThuA"/>
    <property type="match status" value="1"/>
</dbReference>
<dbReference type="GO" id="GO:0000166">
    <property type="term" value="F:nucleotide binding"/>
    <property type="evidence" value="ECO:0007669"/>
    <property type="project" value="InterPro"/>
</dbReference>
<feature type="domain" description="ThuA-like" evidence="3">
    <location>
        <begin position="14"/>
        <end position="208"/>
    </location>
</feature>
<dbReference type="PANTHER" id="PTHR43818:SF11">
    <property type="entry name" value="BCDNA.GH03377"/>
    <property type="match status" value="1"/>
</dbReference>
<sequence>MKVFLLGGGMMVTETTPLVQQYLSEAGYEVYSTEVAEDMATEHFVTSDILVMNSCQWTGSGHSLSDISRAALEKHTQAGKGIVVLHCSIGNWDDWPEYIRYTGGVWNWERSKHGPADQNFTVEVTRRHPLVEGIPDQFSVSDEMYYDLDMAEGNTILASTSQETGSHPMIWYRRIQQSDVAAIMLGHDAESCFNPYYKQFILNACSWVTRGERRRMTYKVGIIGCGRPQAGVNANKEGFSVAYNHGRAFTENPNTVIAAISDISEENAQVFAEEYNVTSTYSDYKLMLKREKLDIVSICTWPNLHKEMTIEAARAGVKMILCEKPMAVGVDEIDEMIQECQMHGARLYVNHQRRYEGTFSGVKQMIDDGHLGAVLRMEAWVGDGWDLMSWGTHWVDMHRYFMNDMEVKWVLAQGIFSGKQRYGHEVEDHLMIQMQYENGVLGHIHLGSHLEGAGVIVNCEKGTVRIGEQVTLIVNDECRSEELKKQYLFRRPSGYYEGFAEMLGEILTAYEEGALTGLEGVNGHKTTEIIMAAYYSAKFRTMVHLPMKDRDFTIRAERIASYVSH</sequence>
<dbReference type="Pfam" id="PF01408">
    <property type="entry name" value="GFO_IDH_MocA"/>
    <property type="match status" value="1"/>
</dbReference>
<evidence type="ECO:0000259" key="4">
    <source>
        <dbReference type="Pfam" id="PF22725"/>
    </source>
</evidence>
<keyword evidence="1" id="KW-0560">Oxidoreductase</keyword>
<comment type="caution">
    <text evidence="5">The sequence shown here is derived from an EMBL/GenBank/DDBJ whole genome shotgun (WGS) entry which is preliminary data.</text>
</comment>
<dbReference type="GO" id="GO:0016491">
    <property type="term" value="F:oxidoreductase activity"/>
    <property type="evidence" value="ECO:0007669"/>
    <property type="project" value="UniProtKB-KW"/>
</dbReference>
<dbReference type="Gene3D" id="3.40.50.880">
    <property type="match status" value="1"/>
</dbReference>
<dbReference type="RefSeq" id="WP_181909689.1">
    <property type="nucleotide sequence ID" value="NZ_QTTN01000027.1"/>
</dbReference>
<dbReference type="Proteomes" id="UP000256304">
    <property type="component" value="Unassembled WGS sequence"/>
</dbReference>
<dbReference type="InterPro" id="IPR055170">
    <property type="entry name" value="GFO_IDH_MocA-like_dom"/>
</dbReference>
<dbReference type="SUPFAM" id="SSF52317">
    <property type="entry name" value="Class I glutamine amidotransferase-like"/>
    <property type="match status" value="1"/>
</dbReference>
<dbReference type="SUPFAM" id="SSF51735">
    <property type="entry name" value="NAD(P)-binding Rossmann-fold domains"/>
    <property type="match status" value="1"/>
</dbReference>
<organism evidence="5 6">
    <name type="scientific">Paenibacillus taihuensis</name>
    <dbReference type="NCBI Taxonomy" id="1156355"/>
    <lineage>
        <taxon>Bacteria</taxon>
        <taxon>Bacillati</taxon>
        <taxon>Bacillota</taxon>
        <taxon>Bacilli</taxon>
        <taxon>Bacillales</taxon>
        <taxon>Paenibacillaceae</taxon>
        <taxon>Paenibacillus</taxon>
    </lineage>
</organism>
<dbReference type="InterPro" id="IPR000683">
    <property type="entry name" value="Gfo/Idh/MocA-like_OxRdtase_N"/>
</dbReference>
<dbReference type="Pfam" id="PF22725">
    <property type="entry name" value="GFO_IDH_MocA_C3"/>
    <property type="match status" value="1"/>
</dbReference>
<dbReference type="PANTHER" id="PTHR43818">
    <property type="entry name" value="BCDNA.GH03377"/>
    <property type="match status" value="1"/>
</dbReference>
<evidence type="ECO:0000256" key="1">
    <source>
        <dbReference type="ARBA" id="ARBA00023002"/>
    </source>
</evidence>
<evidence type="ECO:0000313" key="6">
    <source>
        <dbReference type="Proteomes" id="UP000256304"/>
    </source>
</evidence>
<feature type="domain" description="Gfo/Idh/MocA-like oxidoreductase N-terminal" evidence="2">
    <location>
        <begin position="240"/>
        <end position="351"/>
    </location>
</feature>
<dbReference type="InterPro" id="IPR029010">
    <property type="entry name" value="ThuA-like"/>
</dbReference>
<dbReference type="AlphaFoldDB" id="A0A3D9RH83"/>
<name>A0A3D9RH83_9BACL</name>
<dbReference type="SUPFAM" id="SSF55347">
    <property type="entry name" value="Glyceraldehyde-3-phosphate dehydrogenase-like, C-terminal domain"/>
    <property type="match status" value="1"/>
</dbReference>
<accession>A0A3D9RH83</accession>
<proteinExistence type="predicted"/>
<dbReference type="InterPro" id="IPR050463">
    <property type="entry name" value="Gfo/Idh/MocA_oxidrdct_glycsds"/>
</dbReference>
<dbReference type="Gene3D" id="3.40.50.720">
    <property type="entry name" value="NAD(P)-binding Rossmann-like Domain"/>
    <property type="match status" value="1"/>
</dbReference>
<dbReference type="InterPro" id="IPR029062">
    <property type="entry name" value="Class_I_gatase-like"/>
</dbReference>
<evidence type="ECO:0000259" key="3">
    <source>
        <dbReference type="Pfam" id="PF06283"/>
    </source>
</evidence>
<evidence type="ECO:0000313" key="5">
    <source>
        <dbReference type="EMBL" id="REE77691.1"/>
    </source>
</evidence>